<dbReference type="Pfam" id="PF09932">
    <property type="entry name" value="DUF2164"/>
    <property type="match status" value="1"/>
</dbReference>
<accession>A0ABW4LQ69</accession>
<evidence type="ECO:0000313" key="2">
    <source>
        <dbReference type="Proteomes" id="UP001597214"/>
    </source>
</evidence>
<organism evidence="1 2">
    <name type="scientific">Bacillus salitolerans</name>
    <dbReference type="NCBI Taxonomy" id="1437434"/>
    <lineage>
        <taxon>Bacteria</taxon>
        <taxon>Bacillati</taxon>
        <taxon>Bacillota</taxon>
        <taxon>Bacilli</taxon>
        <taxon>Bacillales</taxon>
        <taxon>Bacillaceae</taxon>
        <taxon>Bacillus</taxon>
    </lineage>
</organism>
<protein>
    <submittedName>
        <fullName evidence="1">DUF2164 domain-containing protein</fullName>
    </submittedName>
</protein>
<evidence type="ECO:0000313" key="1">
    <source>
        <dbReference type="EMBL" id="MFD1737221.1"/>
    </source>
</evidence>
<name>A0ABW4LQ69_9BACI</name>
<dbReference type="EMBL" id="JBHUEM010000020">
    <property type="protein sequence ID" value="MFD1737221.1"/>
    <property type="molecule type" value="Genomic_DNA"/>
</dbReference>
<dbReference type="RefSeq" id="WP_377928426.1">
    <property type="nucleotide sequence ID" value="NZ_JBHUEM010000020.1"/>
</dbReference>
<proteinExistence type="predicted"/>
<keyword evidence="2" id="KW-1185">Reference proteome</keyword>
<gene>
    <name evidence="1" type="ORF">ACFSCX_11725</name>
</gene>
<sequence length="82" mass="9634">MLPLKLPKEDKESIVEELQYYFETERGEQIGNLAAEGLLDFLIKVAAPHIYNQAVRDSRKILLERMTSLEEELYTLEKPIRR</sequence>
<reference evidence="2" key="1">
    <citation type="journal article" date="2019" name="Int. J. Syst. Evol. Microbiol.">
        <title>The Global Catalogue of Microorganisms (GCM) 10K type strain sequencing project: providing services to taxonomists for standard genome sequencing and annotation.</title>
        <authorList>
            <consortium name="The Broad Institute Genomics Platform"/>
            <consortium name="The Broad Institute Genome Sequencing Center for Infectious Disease"/>
            <person name="Wu L."/>
            <person name="Ma J."/>
        </authorList>
    </citation>
    <scope>NUCLEOTIDE SEQUENCE [LARGE SCALE GENOMIC DNA]</scope>
    <source>
        <strain evidence="2">CCUG 49339</strain>
    </source>
</reference>
<dbReference type="Proteomes" id="UP001597214">
    <property type="component" value="Unassembled WGS sequence"/>
</dbReference>
<dbReference type="InterPro" id="IPR018680">
    <property type="entry name" value="DUF2164"/>
</dbReference>
<comment type="caution">
    <text evidence="1">The sequence shown here is derived from an EMBL/GenBank/DDBJ whole genome shotgun (WGS) entry which is preliminary data.</text>
</comment>